<reference evidence="2" key="1">
    <citation type="submission" date="2021-01" db="EMBL/GenBank/DDBJ databases">
        <authorList>
            <person name="Corre E."/>
            <person name="Pelletier E."/>
            <person name="Niang G."/>
            <person name="Scheremetjew M."/>
            <person name="Finn R."/>
            <person name="Kale V."/>
            <person name="Holt S."/>
            <person name="Cochrane G."/>
            <person name="Meng A."/>
            <person name="Brown T."/>
            <person name="Cohen L."/>
        </authorList>
    </citation>
    <scope>NUCLEOTIDE SEQUENCE</scope>
    <source>
        <strain evidence="2">CCMP1510</strain>
    </source>
</reference>
<keyword evidence="1" id="KW-1133">Transmembrane helix</keyword>
<evidence type="ECO:0000256" key="1">
    <source>
        <dbReference type="SAM" id="Phobius"/>
    </source>
</evidence>
<dbReference type="Pfam" id="PF09471">
    <property type="entry name" value="Peptidase_M64"/>
    <property type="match status" value="1"/>
</dbReference>
<keyword evidence="1" id="KW-0472">Membrane</keyword>
<proteinExistence type="predicted"/>
<dbReference type="Gene3D" id="3.40.390.10">
    <property type="entry name" value="Collagenase (Catalytic Domain)"/>
    <property type="match status" value="1"/>
</dbReference>
<feature type="transmembrane region" description="Helical" evidence="1">
    <location>
        <begin position="548"/>
        <end position="574"/>
    </location>
</feature>
<keyword evidence="1" id="KW-0812">Transmembrane</keyword>
<dbReference type="AlphaFoldDB" id="A0A7S3K1J4"/>
<dbReference type="InterPro" id="IPR019026">
    <property type="entry name" value="Peptidase_M64_IgA"/>
</dbReference>
<name>A0A7S3K1J4_9STRA</name>
<accession>A0A7S3K1J4</accession>
<organism evidence="2">
    <name type="scientific">Aureoumbra lagunensis</name>
    <dbReference type="NCBI Taxonomy" id="44058"/>
    <lineage>
        <taxon>Eukaryota</taxon>
        <taxon>Sar</taxon>
        <taxon>Stramenopiles</taxon>
        <taxon>Ochrophyta</taxon>
        <taxon>Pelagophyceae</taxon>
        <taxon>Pelagomonadales</taxon>
        <taxon>Aureoumbra</taxon>
    </lineage>
</organism>
<dbReference type="EMBL" id="HBIJ01015817">
    <property type="protein sequence ID" value="CAE0369786.1"/>
    <property type="molecule type" value="Transcribed_RNA"/>
</dbReference>
<evidence type="ECO:0000313" key="2">
    <source>
        <dbReference type="EMBL" id="CAE0369786.1"/>
    </source>
</evidence>
<dbReference type="GO" id="GO:0008237">
    <property type="term" value="F:metallopeptidase activity"/>
    <property type="evidence" value="ECO:0007669"/>
    <property type="project" value="InterPro"/>
</dbReference>
<sequence>MTSKRVHTIRSAESDWQRHLIFLSEAYGEDEENDFVRDVQRMVHEVLDESFSHVAPLLAVEAIWIPSRRSGVPRVPRPPMRPQTAFGLFRDSSAPLRLVEPGPRSYRLAKKICHETLSRTLCSDSVLILLANDPYYGGLGDDIIIVTNSKSSGVLALRHELGHALGDVGEEYDAGIDYSGANFATSPMPCPKNYKPRIEYLFDGVERTIYDCVQWLGADNKNLQPKNASLALAEWPWQRPPFLRTFHTPQANHKWHTTLELSVAGGLGLTASIVPAEQKAHIDLPLIFKSSSSYDNPLDRCFATAQIVLNPGTTYTLRLDEDVFLRKHSIVYQNFSWSPQKLLCHVQLHLEQLQHQQNINIENTRLGVYPIFDLHRKLVGYRPTRCTCLMRDVTAGHFCQCCRDLILRRLLASANPLDQLQIIQNTRVDTQLTPLVRAGLVRLKWFRHDESGLSREDTSKRNLSVLTEFGCWTLIARFTSPHLLTHRPNVLEARSSFFFGKGNSRCFFGSNDMQPTHRINWRYSSSIYDSEEDKNNDVTSSSSALFSYFNILSMVIFFFLLVPLIYFLLVGFFCHKNRRRQRSPSSCFRNIIMRYGWWRRRDSQHHSSSCSDNSSCRTNIYGGTAATFSSSPSRSLKNNLIRSKVI</sequence>
<protein>
    <submittedName>
        <fullName evidence="2">Uncharacterized protein</fullName>
    </submittedName>
</protein>
<dbReference type="InterPro" id="IPR024079">
    <property type="entry name" value="MetalloPept_cat_dom_sf"/>
</dbReference>
<gene>
    <name evidence="2" type="ORF">ALAG00032_LOCUS10550</name>
</gene>